<dbReference type="Proteomes" id="UP000199527">
    <property type="component" value="Unassembled WGS sequence"/>
</dbReference>
<dbReference type="GO" id="GO:0004601">
    <property type="term" value="F:peroxidase activity"/>
    <property type="evidence" value="ECO:0007669"/>
    <property type="project" value="UniProtKB-KW"/>
</dbReference>
<evidence type="ECO:0000313" key="2">
    <source>
        <dbReference type="Proteomes" id="UP000199527"/>
    </source>
</evidence>
<dbReference type="Gene3D" id="1.20.1290.10">
    <property type="entry name" value="AhpD-like"/>
    <property type="match status" value="1"/>
</dbReference>
<protein>
    <submittedName>
        <fullName evidence="1">Alkylhydroperoxidase family enzyme, contains CxxC motif</fullName>
    </submittedName>
</protein>
<dbReference type="RefSeq" id="WP_090366802.1">
    <property type="nucleotide sequence ID" value="NZ_FNEM01000014.1"/>
</dbReference>
<dbReference type="EMBL" id="FNEM01000014">
    <property type="protein sequence ID" value="SDJ85133.1"/>
    <property type="molecule type" value="Genomic_DNA"/>
</dbReference>
<dbReference type="SUPFAM" id="SSF69118">
    <property type="entry name" value="AhpD-like"/>
    <property type="match status" value="1"/>
</dbReference>
<keyword evidence="2" id="KW-1185">Reference proteome</keyword>
<proteinExistence type="predicted"/>
<reference evidence="2" key="1">
    <citation type="submission" date="2016-10" db="EMBL/GenBank/DDBJ databases">
        <authorList>
            <person name="Varghese N."/>
            <person name="Submissions S."/>
        </authorList>
    </citation>
    <scope>NUCLEOTIDE SEQUENCE [LARGE SCALE GENOMIC DNA]</scope>
    <source>
        <strain evidence="2">DSM 23317</strain>
    </source>
</reference>
<gene>
    <name evidence="1" type="ORF">SAMN04488540_11476</name>
</gene>
<accession>A0A1G8X3N1</accession>
<organism evidence="1 2">
    <name type="scientific">Ferrimonas sediminum</name>
    <dbReference type="NCBI Taxonomy" id="718193"/>
    <lineage>
        <taxon>Bacteria</taxon>
        <taxon>Pseudomonadati</taxon>
        <taxon>Pseudomonadota</taxon>
        <taxon>Gammaproteobacteria</taxon>
        <taxon>Alteromonadales</taxon>
        <taxon>Ferrimonadaceae</taxon>
        <taxon>Ferrimonas</taxon>
    </lineage>
</organism>
<dbReference type="PANTHER" id="PTHR35446:SF3">
    <property type="entry name" value="CMD DOMAIN-CONTAINING PROTEIN"/>
    <property type="match status" value="1"/>
</dbReference>
<dbReference type="OrthoDB" id="9808310at2"/>
<keyword evidence="1" id="KW-0560">Oxidoreductase</keyword>
<name>A0A1G8X3N1_9GAMM</name>
<dbReference type="PANTHER" id="PTHR35446">
    <property type="entry name" value="SI:CH211-175M2.5"/>
    <property type="match status" value="1"/>
</dbReference>
<dbReference type="InterPro" id="IPR029032">
    <property type="entry name" value="AhpD-like"/>
</dbReference>
<dbReference type="AlphaFoldDB" id="A0A1G8X3N1"/>
<keyword evidence="1" id="KW-0575">Peroxidase</keyword>
<sequence>MIDFTYYDEESAPEESQELVKGSLKAFGMLPNLHRVLAEAPATYEAYNNTFGLFMNGTSLSPLEQQVVFMTANYENNCHYCIPGHTWMMKTAKMPDEVITALREGTEIPDPKLQALHDYTKALLDSRGHIGQERLEAFIQAGFTKRQALEVLTGLAAKLISNFTNALANTEPDSAFKKYEWIHPSNR</sequence>
<evidence type="ECO:0000313" key="1">
    <source>
        <dbReference type="EMBL" id="SDJ85133.1"/>
    </source>
</evidence>